<feature type="compositionally biased region" description="Basic and acidic residues" evidence="1">
    <location>
        <begin position="35"/>
        <end position="44"/>
    </location>
</feature>
<evidence type="ECO:0000313" key="2">
    <source>
        <dbReference type="EMBL" id="CAD1840894.1"/>
    </source>
</evidence>
<gene>
    <name evidence="2" type="ORF">CB5_LOCUS24105</name>
</gene>
<organism evidence="2">
    <name type="scientific">Ananas comosus var. bracteatus</name>
    <name type="common">red pineapple</name>
    <dbReference type="NCBI Taxonomy" id="296719"/>
    <lineage>
        <taxon>Eukaryota</taxon>
        <taxon>Viridiplantae</taxon>
        <taxon>Streptophyta</taxon>
        <taxon>Embryophyta</taxon>
        <taxon>Tracheophyta</taxon>
        <taxon>Spermatophyta</taxon>
        <taxon>Magnoliopsida</taxon>
        <taxon>Liliopsida</taxon>
        <taxon>Poales</taxon>
        <taxon>Bromeliaceae</taxon>
        <taxon>Bromelioideae</taxon>
        <taxon>Ananas</taxon>
    </lineage>
</organism>
<dbReference type="EMBL" id="LR862135">
    <property type="protein sequence ID" value="CAD1840894.1"/>
    <property type="molecule type" value="Genomic_DNA"/>
</dbReference>
<dbReference type="AlphaFoldDB" id="A0A6V7QCI5"/>
<proteinExistence type="predicted"/>
<reference evidence="2" key="1">
    <citation type="submission" date="2020-07" db="EMBL/GenBank/DDBJ databases">
        <authorList>
            <person name="Lin J."/>
        </authorList>
    </citation>
    <scope>NUCLEOTIDE SEQUENCE</scope>
</reference>
<dbReference type="PANTHER" id="PTHR37226">
    <property type="entry name" value="GOLGIN FAMILY A PROTEIN"/>
    <property type="match status" value="1"/>
</dbReference>
<dbReference type="PANTHER" id="PTHR37226:SF4">
    <property type="entry name" value="GOLGIN FAMILY A PROTEIN"/>
    <property type="match status" value="1"/>
</dbReference>
<feature type="region of interest" description="Disordered" evidence="1">
    <location>
        <begin position="35"/>
        <end position="55"/>
    </location>
</feature>
<evidence type="ECO:0000256" key="1">
    <source>
        <dbReference type="SAM" id="MobiDB-lite"/>
    </source>
</evidence>
<name>A0A6V7QCI5_ANACO</name>
<sequence length="169" mass="20547">MGREAEARAFAGREEDWRRERRRLLLEAARLRSRVKELQGEEKKKTTRSNVQEEGEAVVVVEGEKRMRELEEEQRQLRQRQEQLVMVERMKEEQRRREEAVEKWKQLYLAIKAELDDLIQRTHHQGERFCWGAAEQQQGVIEALQRELKARDETVETLRLRYHQWRKRG</sequence>
<protein>
    <submittedName>
        <fullName evidence="2">Uncharacterized protein</fullName>
    </submittedName>
</protein>
<accession>A0A6V7QCI5</accession>